<dbReference type="InterPro" id="IPR026444">
    <property type="entry name" value="Secre_tail"/>
</dbReference>
<keyword evidence="3" id="KW-0963">Cytoplasm</keyword>
<dbReference type="Pfam" id="PF22544">
    <property type="entry name" value="HYDIN_VesB_CFA65-like_Ig"/>
    <property type="match status" value="1"/>
</dbReference>
<dbReference type="Pfam" id="PF01833">
    <property type="entry name" value="TIG"/>
    <property type="match status" value="4"/>
</dbReference>
<keyword evidence="9" id="KW-1185">Reference proteome</keyword>
<dbReference type="RefSeq" id="WP_196287693.1">
    <property type="nucleotide sequence ID" value="NZ_JADQDP010000004.1"/>
</dbReference>
<evidence type="ECO:0000256" key="3">
    <source>
        <dbReference type="ARBA" id="ARBA00022490"/>
    </source>
</evidence>
<comment type="caution">
    <text evidence="8">The sequence shown here is derived from an EMBL/GenBank/DDBJ whole genome shotgun (WGS) entry which is preliminary data.</text>
</comment>
<keyword evidence="4" id="KW-0969">Cilium</keyword>
<dbReference type="SUPFAM" id="SSF49265">
    <property type="entry name" value="Fibronectin type III"/>
    <property type="match status" value="1"/>
</dbReference>
<evidence type="ECO:0000259" key="7">
    <source>
        <dbReference type="PROSITE" id="PS50853"/>
    </source>
</evidence>
<dbReference type="NCBIfam" id="NF012200">
    <property type="entry name" value="choice_anch_D"/>
    <property type="match status" value="2"/>
</dbReference>
<dbReference type="SMART" id="SM00429">
    <property type="entry name" value="IPT"/>
    <property type="match status" value="4"/>
</dbReference>
<evidence type="ECO:0000256" key="2">
    <source>
        <dbReference type="ARBA" id="ARBA00004496"/>
    </source>
</evidence>
<dbReference type="SUPFAM" id="SSF81296">
    <property type="entry name" value="E set domains"/>
    <property type="match status" value="4"/>
</dbReference>
<feature type="chain" id="PRO_5037595996" evidence="6">
    <location>
        <begin position="31"/>
        <end position="1912"/>
    </location>
</feature>
<dbReference type="InterPro" id="IPR003961">
    <property type="entry name" value="FN3_dom"/>
</dbReference>
<dbReference type="Gene3D" id="2.60.40.10">
    <property type="entry name" value="Immunoglobulins"/>
    <property type="match status" value="7"/>
</dbReference>
<dbReference type="InterPro" id="IPR014756">
    <property type="entry name" value="Ig_E-set"/>
</dbReference>
<protein>
    <submittedName>
        <fullName evidence="8">IPT/TIG domain-containing protein</fullName>
    </submittedName>
</protein>
<accession>A0A931BIW5</accession>
<dbReference type="InterPro" id="IPR036116">
    <property type="entry name" value="FN3_sf"/>
</dbReference>
<evidence type="ECO:0000256" key="4">
    <source>
        <dbReference type="ARBA" id="ARBA00023069"/>
    </source>
</evidence>
<dbReference type="NCBIfam" id="TIGR04183">
    <property type="entry name" value="Por_Secre_tail"/>
    <property type="match status" value="1"/>
</dbReference>
<comment type="subcellular location">
    <subcellularLocation>
        <location evidence="1">Cell projection</location>
        <location evidence="1">Cilium</location>
    </subcellularLocation>
    <subcellularLocation>
        <location evidence="2">Cytoplasm</location>
    </subcellularLocation>
</comment>
<dbReference type="CDD" id="cd00063">
    <property type="entry name" value="FN3"/>
    <property type="match status" value="1"/>
</dbReference>
<feature type="domain" description="Fibronectin type-III" evidence="7">
    <location>
        <begin position="944"/>
        <end position="1032"/>
    </location>
</feature>
<dbReference type="InterPro" id="IPR013783">
    <property type="entry name" value="Ig-like_fold"/>
</dbReference>
<reference evidence="8 9" key="1">
    <citation type="submission" date="2020-11" db="EMBL/GenBank/DDBJ databases">
        <authorList>
            <person name="Kim M.K."/>
        </authorList>
    </citation>
    <scope>NUCLEOTIDE SEQUENCE [LARGE SCALE GENOMIC DNA]</scope>
    <source>
        <strain evidence="8 9">BT439</strain>
    </source>
</reference>
<organism evidence="8 9">
    <name type="scientific">Hymenobacter properus</name>
    <dbReference type="NCBI Taxonomy" id="2791026"/>
    <lineage>
        <taxon>Bacteria</taxon>
        <taxon>Pseudomonadati</taxon>
        <taxon>Bacteroidota</taxon>
        <taxon>Cytophagia</taxon>
        <taxon>Cytophagales</taxon>
        <taxon>Hymenobacteraceae</taxon>
        <taxon>Hymenobacter</taxon>
    </lineage>
</organism>
<dbReference type="PROSITE" id="PS50194">
    <property type="entry name" value="FILAMIN_REPEAT"/>
    <property type="match status" value="1"/>
</dbReference>
<dbReference type="InterPro" id="IPR002909">
    <property type="entry name" value="IPT_dom"/>
</dbReference>
<evidence type="ECO:0000256" key="5">
    <source>
        <dbReference type="ARBA" id="ARBA00023273"/>
    </source>
</evidence>
<keyword evidence="6" id="KW-0732">Signal</keyword>
<evidence type="ECO:0000313" key="8">
    <source>
        <dbReference type="EMBL" id="MBF9143331.1"/>
    </source>
</evidence>
<evidence type="ECO:0000256" key="6">
    <source>
        <dbReference type="SAM" id="SignalP"/>
    </source>
</evidence>
<dbReference type="InterPro" id="IPR017868">
    <property type="entry name" value="Filamin/ABP280_repeat-like"/>
</dbReference>
<proteinExistence type="predicted"/>
<evidence type="ECO:0000256" key="1">
    <source>
        <dbReference type="ARBA" id="ARBA00004138"/>
    </source>
</evidence>
<dbReference type="InterPro" id="IPR053879">
    <property type="entry name" value="HYDIN_VesB_CFA65-like_Ig"/>
</dbReference>
<evidence type="ECO:0000313" key="9">
    <source>
        <dbReference type="Proteomes" id="UP000645610"/>
    </source>
</evidence>
<dbReference type="Proteomes" id="UP000645610">
    <property type="component" value="Unassembled WGS sequence"/>
</dbReference>
<name>A0A931BIW5_9BACT</name>
<dbReference type="PROSITE" id="PS50853">
    <property type="entry name" value="FN3"/>
    <property type="match status" value="1"/>
</dbReference>
<sequence length="1912" mass="191821">MFQTYRNRQPRHWTRLLTLLALLLPLAGKAQFGTNNAVVVRIGNGTTSLSGSAAPVSLLEYSSTGGTPVSTLNLNSGSTGTRLTLTGNSTTEGALYRTPDGQQLTIAGYDVAAGATSVTGSSIPRTLATIDVSRTATVQTAPSTLGSTGNHRSVAAVGTGFYSGTSSGGVQYYDNPSASTNSAVQLSSAPTNIRVVGVYGGQLYATSMSGSNVGLNTIGTGTPTTSGQTTTLIIQPGGTASTSLYGFVLLDQSATESGFDVAYLADDRGSAGGGIYKYSKVAGTWTFNGLIGSTLGTRYVAARLTGTGVELYVATTGALYTFSDNSGYNTAPTVTFPSASIATAGTNYAFRGVAFAPSANPVPTITSLAPSSATAGDPAQTLTVNGTNFITSSVVNFNGTARTTTYVSATQLTIQLTAADLATAGSYDVTVTNPTPGGGTTAPATFTVNPVPATNPVPTITSLSPSSVIAGAAAQTLTVNGTNFIASSVVNFSSTARTTTYVSATQLTIQLTAADQATAGNYDVTVTNPAPGGGTSAPSTFTVNPVPNNPVPTITSLAPSSVIVGAAAQTLTVNGTNFLASSVVNFNGAARTTTYVSATQLTIQLTAADQATAGNYDVTVTNPAPGGGTSAPATFTVNPVPAPTLTSINPTTITAGTATTVTFTGTNFVNGATVNFNGAVLNTTFVSSTTVRASITAPTQSATVTYQVSVTTPSGTTTTRTLTATGVFVLVPISISAVNTAVTENFNTLASSGTDDKISLPPGIDFVETDANADDTYTAGTGSSTSGDTYSFGSAGSTDRALGSLLTGNLVSRFGAQYVNNTGQTITSLLIGYNGEQWRLGSQNRLDRLDFQYSLNATSANAGTFVDFDALDFVTPNTVTTGAKDGNLAANRTALSAVITGLSIAPGATFFIRWVDADAANADDGLAVDDLSVTANPPQVACAAPSAPTFSNITPNSADVTVAAGANGTGPFTVTATPTAGGTAIVATGTSPVSLTGLAAGTSYSVTVTSNCNTGYSSPSQASTAVTLTTSAAPAPTLAVTQGATSYPSGGTAYSFGNRTLATTSAPVTFTLTNSGNSALTINNISTTGDFAVSGTAPTTIAAGGTATVSVTFTPTALNTRTGTLVINSDATNGAAYTVNLTGSGSAVPVPLINVVQGTTPYANGSTFSGFAPTTVGNFSNVTFTIQNTGTGPLTITGLAPGGTDFSTSFGPGGPTLPFDIAVGSSATFLVIFGPTAPGTRTGSVTISSNSALDGSYVINLSGQGTAATLPDLTVTTGTPTAPTPISGNYNNVTIAPGGNAIVAGALTVAGTLTVQPNGLLIQNCQSITGTGSFVLQAGGALAICDQAGIYTTGALGAIRVSGSRTYSPGAAYIYNGTVAQVTGPGLPAQVAALGVTNAAGVTLSQALSVAQQVTLQLGNLNTGGQTFTLLSSASGTAVLDNGTAGSVVNGTATVQRYIDNANPIGYRQYSAPVSNTTVNDLATSNFTPVFNTAYNTSPTPSTIPNFPNVFGYDEARVGTVTSTYGPFDKGWYVPASGSPMQVNRGYTVNAPNTAIVDFVGLLNNGSQNSGALGFTSANGGWQFLGNPYPAPLDWSTVVAGQRPGMEGAMYVFQSSGQYGGSYRSYTNGIGGASPLVPTAAGYFVRVATQGSTGSVNLTNANRVTTFGLQPAFGRGAADTRPQLQLQLNGATAGLDEAYIYFEAGATTATDAEYDARKLANPSGLSLASLAGGVELSINGLPALTNATVLVPLTVQVPQAGSYRLQVGELVNFTGTATLIDALSGTRTVLSTGTSYAFALTGTAAPGRFSVEFRSTNALATTPAQALAAQVQLFPNPASGSFRLQLPVLRSKAAVSATLVNALGQTVLTRALSAPAGQAIDAAFDVHGLAAGVYTLRLNVDGTPLVRKVVVE</sequence>
<keyword evidence="5" id="KW-0966">Cell projection</keyword>
<gene>
    <name evidence="8" type="ORF">I2I01_16915</name>
</gene>
<dbReference type="GO" id="GO:0005737">
    <property type="term" value="C:cytoplasm"/>
    <property type="evidence" value="ECO:0007669"/>
    <property type="project" value="UniProtKB-SubCell"/>
</dbReference>
<feature type="signal peptide" evidence="6">
    <location>
        <begin position="1"/>
        <end position="30"/>
    </location>
</feature>
<dbReference type="EMBL" id="JADQDP010000004">
    <property type="protein sequence ID" value="MBF9143331.1"/>
    <property type="molecule type" value="Genomic_DNA"/>
</dbReference>
<dbReference type="Pfam" id="PF18962">
    <property type="entry name" value="Por_Secre_tail"/>
    <property type="match status" value="1"/>
</dbReference>